<dbReference type="Pfam" id="PF01594">
    <property type="entry name" value="AI-2E_transport"/>
    <property type="match status" value="1"/>
</dbReference>
<gene>
    <name evidence="7" type="ORF">SteCoe_34917</name>
</gene>
<feature type="transmembrane region" description="Helical" evidence="6">
    <location>
        <begin position="9"/>
        <end position="27"/>
    </location>
</feature>
<evidence type="ECO:0000313" key="7">
    <source>
        <dbReference type="EMBL" id="OMJ67813.1"/>
    </source>
</evidence>
<feature type="transmembrane region" description="Helical" evidence="6">
    <location>
        <begin position="395"/>
        <end position="415"/>
    </location>
</feature>
<name>A0A1R2ATF5_9CILI</name>
<feature type="transmembrane region" description="Helical" evidence="6">
    <location>
        <begin position="158"/>
        <end position="184"/>
    </location>
</feature>
<keyword evidence="8" id="KW-1185">Reference proteome</keyword>
<organism evidence="7 8">
    <name type="scientific">Stentor coeruleus</name>
    <dbReference type="NCBI Taxonomy" id="5963"/>
    <lineage>
        <taxon>Eukaryota</taxon>
        <taxon>Sar</taxon>
        <taxon>Alveolata</taxon>
        <taxon>Ciliophora</taxon>
        <taxon>Postciliodesmatophora</taxon>
        <taxon>Heterotrichea</taxon>
        <taxon>Heterotrichida</taxon>
        <taxon>Stentoridae</taxon>
        <taxon>Stentor</taxon>
    </lineage>
</organism>
<dbReference type="GO" id="GO:0016020">
    <property type="term" value="C:membrane"/>
    <property type="evidence" value="ECO:0007669"/>
    <property type="project" value="UniProtKB-SubCell"/>
</dbReference>
<keyword evidence="5 6" id="KW-0472">Membrane</keyword>
<evidence type="ECO:0000256" key="5">
    <source>
        <dbReference type="ARBA" id="ARBA00023136"/>
    </source>
</evidence>
<protein>
    <recommendedName>
        <fullName evidence="9">AI-2E family transporter</fullName>
    </recommendedName>
</protein>
<keyword evidence="4 6" id="KW-1133">Transmembrane helix</keyword>
<dbReference type="Proteomes" id="UP000187209">
    <property type="component" value="Unassembled WGS sequence"/>
</dbReference>
<evidence type="ECO:0008006" key="9">
    <source>
        <dbReference type="Google" id="ProtNLM"/>
    </source>
</evidence>
<sequence>MDGYVDYKLVRSIILAVAVCMAFWSTASMLYSLLQGFIDIFAIALVTSLAIRPVKDWINAQIIIAYGSTSNFPMFESTLLFYLPSSVNLCKNTTFSLLFIPFLSYLIYKSSVLFILGVFLIIISADLILKFLFGFMVKSFKLLKLYEPINQNHLFDSVLTIFLMITLIVLALLLQTAAIGSVVIELTEHGKSFFDWCSDFFDAELLENLSESSYLAALEKNFGDTWRNLTKQSLEEAEMCSSYITSIKEMPIVGEVMFNFLLDLEEWLNMFQLSTNHLAYVVLSVPQNFDLIWKIVSTTIKLLFSNIGGVAFTISAILERVILYLTLVYILVKDKTSILEKCLNLIPLEKKIRFEILDDIINTIFGISTSFLLAASAHYSITLWAYYALDLELKHTFAVLTAMVGLFPFFGAWFVNMPMIIWKIARWDYSGLVLFLIEYFIVGQLDGMIYSAQLESYNPTLVGIVIVLGIYKFGTFGIFYGPLILSFGYMIFKLAKQLNTNN</sequence>
<comment type="similarity">
    <text evidence="2">Belongs to the autoinducer-2 exporter (AI-2E) (TC 2.A.86) family.</text>
</comment>
<feature type="transmembrane region" description="Helical" evidence="6">
    <location>
        <begin position="114"/>
        <end position="137"/>
    </location>
</feature>
<dbReference type="InterPro" id="IPR002549">
    <property type="entry name" value="AI-2E-like"/>
</dbReference>
<feature type="transmembrane region" description="Helical" evidence="6">
    <location>
        <begin position="461"/>
        <end position="492"/>
    </location>
</feature>
<dbReference type="PANTHER" id="PTHR21716:SF4">
    <property type="entry name" value="TRANSMEMBRANE PROTEIN 245"/>
    <property type="match status" value="1"/>
</dbReference>
<feature type="transmembrane region" description="Helical" evidence="6">
    <location>
        <begin position="360"/>
        <end position="389"/>
    </location>
</feature>
<feature type="transmembrane region" description="Helical" evidence="6">
    <location>
        <begin position="307"/>
        <end position="332"/>
    </location>
</feature>
<dbReference type="EMBL" id="MPUH01001431">
    <property type="protein sequence ID" value="OMJ67813.1"/>
    <property type="molecule type" value="Genomic_DNA"/>
</dbReference>
<feature type="transmembrane region" description="Helical" evidence="6">
    <location>
        <begin position="427"/>
        <end position="449"/>
    </location>
</feature>
<dbReference type="PANTHER" id="PTHR21716">
    <property type="entry name" value="TRANSMEMBRANE PROTEIN"/>
    <property type="match status" value="1"/>
</dbReference>
<evidence type="ECO:0000313" key="8">
    <source>
        <dbReference type="Proteomes" id="UP000187209"/>
    </source>
</evidence>
<comment type="caution">
    <text evidence="7">The sequence shown here is derived from an EMBL/GenBank/DDBJ whole genome shotgun (WGS) entry which is preliminary data.</text>
</comment>
<reference evidence="7 8" key="1">
    <citation type="submission" date="2016-11" db="EMBL/GenBank/DDBJ databases">
        <title>The macronuclear genome of Stentor coeruleus: a giant cell with tiny introns.</title>
        <authorList>
            <person name="Slabodnick M."/>
            <person name="Ruby J.G."/>
            <person name="Reiff S.B."/>
            <person name="Swart E.C."/>
            <person name="Gosai S."/>
            <person name="Prabakaran S."/>
            <person name="Witkowska E."/>
            <person name="Larue G.E."/>
            <person name="Fisher S."/>
            <person name="Freeman R.M."/>
            <person name="Gunawardena J."/>
            <person name="Chu W."/>
            <person name="Stover N.A."/>
            <person name="Gregory B.D."/>
            <person name="Nowacki M."/>
            <person name="Derisi J."/>
            <person name="Roy S.W."/>
            <person name="Marshall W.F."/>
            <person name="Sood P."/>
        </authorList>
    </citation>
    <scope>NUCLEOTIDE SEQUENCE [LARGE SCALE GENOMIC DNA]</scope>
    <source>
        <strain evidence="7">WM001</strain>
    </source>
</reference>
<evidence type="ECO:0000256" key="2">
    <source>
        <dbReference type="ARBA" id="ARBA00009773"/>
    </source>
</evidence>
<evidence type="ECO:0000256" key="4">
    <source>
        <dbReference type="ARBA" id="ARBA00022989"/>
    </source>
</evidence>
<dbReference type="OrthoDB" id="5970161at2759"/>
<feature type="transmembrane region" description="Helical" evidence="6">
    <location>
        <begin position="89"/>
        <end position="108"/>
    </location>
</feature>
<dbReference type="AlphaFoldDB" id="A0A1R2ATF5"/>
<proteinExistence type="inferred from homology"/>
<evidence type="ECO:0000256" key="3">
    <source>
        <dbReference type="ARBA" id="ARBA00022692"/>
    </source>
</evidence>
<evidence type="ECO:0000256" key="6">
    <source>
        <dbReference type="SAM" id="Phobius"/>
    </source>
</evidence>
<comment type="subcellular location">
    <subcellularLocation>
        <location evidence="1">Membrane</location>
        <topology evidence="1">Multi-pass membrane protein</topology>
    </subcellularLocation>
</comment>
<evidence type="ECO:0000256" key="1">
    <source>
        <dbReference type="ARBA" id="ARBA00004141"/>
    </source>
</evidence>
<accession>A0A1R2ATF5</accession>
<keyword evidence="3 6" id="KW-0812">Transmembrane</keyword>